<evidence type="ECO:0000313" key="3">
    <source>
        <dbReference type="EMBL" id="CDW21792.1"/>
    </source>
</evidence>
<keyword evidence="2" id="KW-0812">Transmembrane</keyword>
<feature type="compositionally biased region" description="Polar residues" evidence="1">
    <location>
        <begin position="292"/>
        <end position="305"/>
    </location>
</feature>
<protein>
    <submittedName>
        <fullName evidence="3">Uncharacterized protein</fullName>
    </submittedName>
</protein>
<feature type="region of interest" description="Disordered" evidence="1">
    <location>
        <begin position="276"/>
        <end position="311"/>
    </location>
</feature>
<proteinExistence type="predicted"/>
<evidence type="ECO:0000256" key="1">
    <source>
        <dbReference type="SAM" id="MobiDB-lite"/>
    </source>
</evidence>
<dbReference type="EMBL" id="HACA01004431">
    <property type="protein sequence ID" value="CDW21792.1"/>
    <property type="molecule type" value="Transcribed_RNA"/>
</dbReference>
<evidence type="ECO:0000256" key="2">
    <source>
        <dbReference type="SAM" id="Phobius"/>
    </source>
</evidence>
<reference evidence="3" key="1">
    <citation type="submission" date="2014-05" db="EMBL/GenBank/DDBJ databases">
        <authorList>
            <person name="Chronopoulou M."/>
        </authorList>
    </citation>
    <scope>NUCLEOTIDE SEQUENCE</scope>
    <source>
        <tissue evidence="3">Whole organism</tissue>
    </source>
</reference>
<keyword evidence="2" id="KW-0472">Membrane</keyword>
<accession>A0A0K2T894</accession>
<dbReference type="AlphaFoldDB" id="A0A0K2T894"/>
<name>A0A0K2T894_LEPSM</name>
<feature type="transmembrane region" description="Helical" evidence="2">
    <location>
        <begin position="218"/>
        <end position="241"/>
    </location>
</feature>
<sequence length="319" mass="36959">MISSPRSSLIYLSDPIYRSDPDLLDLDELSKYEGWEDSSIDLTSYSIRPPILKNAFQIHKKRTLSPGNGEEIWQRMEGEVEVNKNSDEIDFHASTLPYNKHNHFHEPPKAYQFMNENNGASYSKKMHHNPTISFQKLALEEPSEYFVTKSLPSIPKSAHILQNSVSTKPKYESLISKVYNNHTSNHLEPAQSVPDFWNLQSHQSEEKTKRKKNDFRKAFTTGLITVAVTLCLTFLVLYWNYSETLHRRRTKKEGLILDHWGKKAPSKEEMRKLIEENSEANPFKPFDALPPTQENESSTMKSSTPKIIRRDNRVVYIDS</sequence>
<dbReference type="OrthoDB" id="10660740at2759"/>
<keyword evidence="2" id="KW-1133">Transmembrane helix</keyword>
<organism evidence="3">
    <name type="scientific">Lepeophtheirus salmonis</name>
    <name type="common">Salmon louse</name>
    <name type="synonym">Caligus salmonis</name>
    <dbReference type="NCBI Taxonomy" id="72036"/>
    <lineage>
        <taxon>Eukaryota</taxon>
        <taxon>Metazoa</taxon>
        <taxon>Ecdysozoa</taxon>
        <taxon>Arthropoda</taxon>
        <taxon>Crustacea</taxon>
        <taxon>Multicrustacea</taxon>
        <taxon>Hexanauplia</taxon>
        <taxon>Copepoda</taxon>
        <taxon>Siphonostomatoida</taxon>
        <taxon>Caligidae</taxon>
        <taxon>Lepeophtheirus</taxon>
    </lineage>
</organism>